<keyword evidence="2" id="KW-1185">Reference proteome</keyword>
<proteinExistence type="predicted"/>
<accession>A0A1E3IRV3</accession>
<evidence type="ECO:0000313" key="2">
    <source>
        <dbReference type="Proteomes" id="UP000094819"/>
    </source>
</evidence>
<dbReference type="AlphaFoldDB" id="A0A1E3IRV3"/>
<gene>
    <name evidence="1" type="ORF">L198_05864</name>
</gene>
<protein>
    <submittedName>
        <fullName evidence="1">Uncharacterized protein</fullName>
    </submittedName>
</protein>
<comment type="caution">
    <text evidence="1">The sequence shown here is derived from an EMBL/GenBank/DDBJ whole genome shotgun (WGS) entry which is preliminary data.</text>
</comment>
<dbReference type="GeneID" id="30195076"/>
<reference evidence="1 2" key="1">
    <citation type="submission" date="2016-06" db="EMBL/GenBank/DDBJ databases">
        <title>Evolution of pathogenesis and genome organization in the Tremellales.</title>
        <authorList>
            <person name="Cuomo C."/>
            <person name="Litvintseva A."/>
            <person name="Heitman J."/>
            <person name="Chen Y."/>
            <person name="Sun S."/>
            <person name="Springer D."/>
            <person name="Dromer F."/>
            <person name="Young S."/>
            <person name="Zeng Q."/>
            <person name="Chapman S."/>
            <person name="Gujja S."/>
            <person name="Saif S."/>
            <person name="Birren B."/>
        </authorList>
    </citation>
    <scope>NUCLEOTIDE SEQUENCE [LARGE SCALE GENOMIC DNA]</scope>
    <source>
        <strain evidence="1 2">CBS 7118</strain>
    </source>
</reference>
<sequence length="100" mass="10962">MIFYVPAYLLKAHSVALREMIKDLSPSSSSPITNDYTPASADPSQTIAFTDDTIEASSVITFFLHTISGNRLITSIEESHRVFPDDISPHDAVCEEMGLS</sequence>
<organism evidence="1 2">
    <name type="scientific">Cryptococcus wingfieldii CBS 7118</name>
    <dbReference type="NCBI Taxonomy" id="1295528"/>
    <lineage>
        <taxon>Eukaryota</taxon>
        <taxon>Fungi</taxon>
        <taxon>Dikarya</taxon>
        <taxon>Basidiomycota</taxon>
        <taxon>Agaricomycotina</taxon>
        <taxon>Tremellomycetes</taxon>
        <taxon>Tremellales</taxon>
        <taxon>Cryptococcaceae</taxon>
        <taxon>Cryptococcus</taxon>
    </lineage>
</organism>
<dbReference type="EMBL" id="AWGH01000019">
    <property type="protein sequence ID" value="ODN91353.1"/>
    <property type="molecule type" value="Genomic_DNA"/>
</dbReference>
<evidence type="ECO:0000313" key="1">
    <source>
        <dbReference type="EMBL" id="ODN91353.1"/>
    </source>
</evidence>
<dbReference type="Proteomes" id="UP000094819">
    <property type="component" value="Unassembled WGS sequence"/>
</dbReference>
<name>A0A1E3IRV3_9TREE</name>
<dbReference type="RefSeq" id="XP_019029979.1">
    <property type="nucleotide sequence ID" value="XM_019177940.1"/>
</dbReference>